<reference evidence="6 7" key="1">
    <citation type="submission" date="2019-08" db="EMBL/GenBank/DDBJ databases">
        <title>Hyperibacter terrae gen. nov., sp. nov. and Hyperibacter viscosus sp. nov., two new members in the family Rhodospirillaceae isolated from the rhizosphere of Hypericum perforatum.</title>
        <authorList>
            <person name="Noviana Z."/>
        </authorList>
    </citation>
    <scope>NUCLEOTIDE SEQUENCE [LARGE SCALE GENOMIC DNA]</scope>
    <source>
        <strain evidence="6 7">R5959</strain>
    </source>
</reference>
<dbReference type="KEGG" id="hadh:FRZ61_41170"/>
<dbReference type="InterPro" id="IPR036388">
    <property type="entry name" value="WH-like_DNA-bd_sf"/>
</dbReference>
<dbReference type="Proteomes" id="UP000325797">
    <property type="component" value="Chromosome"/>
</dbReference>
<dbReference type="Pfam" id="PF09339">
    <property type="entry name" value="HTH_IclR"/>
    <property type="match status" value="1"/>
</dbReference>
<gene>
    <name evidence="6" type="ORF">FRZ61_41170</name>
</gene>
<dbReference type="PROSITE" id="PS51077">
    <property type="entry name" value="HTH_ICLR"/>
    <property type="match status" value="1"/>
</dbReference>
<proteinExistence type="predicted"/>
<evidence type="ECO:0000313" key="6">
    <source>
        <dbReference type="EMBL" id="QEX24176.1"/>
    </source>
</evidence>
<dbReference type="GO" id="GO:0003700">
    <property type="term" value="F:DNA-binding transcription factor activity"/>
    <property type="evidence" value="ECO:0007669"/>
    <property type="project" value="TreeGrafter"/>
</dbReference>
<feature type="domain" description="HTH iclR-type" evidence="4">
    <location>
        <begin position="12"/>
        <end position="73"/>
    </location>
</feature>
<keyword evidence="2" id="KW-0238">DNA-binding</keyword>
<dbReference type="SUPFAM" id="SSF55781">
    <property type="entry name" value="GAF domain-like"/>
    <property type="match status" value="1"/>
</dbReference>
<dbReference type="SUPFAM" id="SSF46785">
    <property type="entry name" value="Winged helix' DNA-binding domain"/>
    <property type="match status" value="1"/>
</dbReference>
<dbReference type="Gene3D" id="1.10.10.10">
    <property type="entry name" value="Winged helix-like DNA-binding domain superfamily/Winged helix DNA-binding domain"/>
    <property type="match status" value="1"/>
</dbReference>
<evidence type="ECO:0000313" key="7">
    <source>
        <dbReference type="Proteomes" id="UP000325797"/>
    </source>
</evidence>
<dbReference type="Pfam" id="PF01614">
    <property type="entry name" value="IclR_C"/>
    <property type="match status" value="1"/>
</dbReference>
<dbReference type="PROSITE" id="PS51078">
    <property type="entry name" value="ICLR_ED"/>
    <property type="match status" value="1"/>
</dbReference>
<organism evidence="6 7">
    <name type="scientific">Hypericibacter adhaerens</name>
    <dbReference type="NCBI Taxonomy" id="2602016"/>
    <lineage>
        <taxon>Bacteria</taxon>
        <taxon>Pseudomonadati</taxon>
        <taxon>Pseudomonadota</taxon>
        <taxon>Alphaproteobacteria</taxon>
        <taxon>Rhodospirillales</taxon>
        <taxon>Dongiaceae</taxon>
        <taxon>Hypericibacter</taxon>
    </lineage>
</organism>
<dbReference type="RefSeq" id="WP_225308920.1">
    <property type="nucleotide sequence ID" value="NZ_CP042582.1"/>
</dbReference>
<evidence type="ECO:0000256" key="1">
    <source>
        <dbReference type="ARBA" id="ARBA00023015"/>
    </source>
</evidence>
<dbReference type="SMART" id="SM00346">
    <property type="entry name" value="HTH_ICLR"/>
    <property type="match status" value="1"/>
</dbReference>
<dbReference type="AlphaFoldDB" id="A0A5J6N9J5"/>
<evidence type="ECO:0000256" key="3">
    <source>
        <dbReference type="ARBA" id="ARBA00023163"/>
    </source>
</evidence>
<dbReference type="InterPro" id="IPR014757">
    <property type="entry name" value="Tscrpt_reg_IclR_C"/>
</dbReference>
<dbReference type="InterPro" id="IPR029016">
    <property type="entry name" value="GAF-like_dom_sf"/>
</dbReference>
<evidence type="ECO:0000256" key="2">
    <source>
        <dbReference type="ARBA" id="ARBA00023125"/>
    </source>
</evidence>
<dbReference type="PANTHER" id="PTHR30136:SF24">
    <property type="entry name" value="HTH-TYPE TRANSCRIPTIONAL REPRESSOR ALLR"/>
    <property type="match status" value="1"/>
</dbReference>
<evidence type="ECO:0000259" key="4">
    <source>
        <dbReference type="PROSITE" id="PS51077"/>
    </source>
</evidence>
<keyword evidence="1" id="KW-0805">Transcription regulation</keyword>
<dbReference type="InterPro" id="IPR050707">
    <property type="entry name" value="HTH_MetabolicPath_Reg"/>
</dbReference>
<sequence length="250" mass="27360">MRTKETEPAPRVQSVDRAMRILFAVAQSKDGLKAAEVVAATGLPRQASYHLLHTLVATGILTRSGPGKYVLGLRVGTLIEGFKRQLAPPEHLAPVVRRIAEETGETAYASGWWDGEIVTLVTARGTNSVQAAEVSHGTYFDAHARASGKLLLAYSTEQLRTDYLSSHRLNARTKNTITTLARLYEDFERIRQQGYATDLEEFSNGLCCLAVGIGGGAQPFALTVSAPTERFEQRFDSYLSMMKRIAGELS</sequence>
<dbReference type="EMBL" id="CP042582">
    <property type="protein sequence ID" value="QEX24176.1"/>
    <property type="molecule type" value="Genomic_DNA"/>
</dbReference>
<dbReference type="InterPro" id="IPR005471">
    <property type="entry name" value="Tscrpt_reg_IclR_N"/>
</dbReference>
<keyword evidence="7" id="KW-1185">Reference proteome</keyword>
<dbReference type="GO" id="GO:0045892">
    <property type="term" value="P:negative regulation of DNA-templated transcription"/>
    <property type="evidence" value="ECO:0007669"/>
    <property type="project" value="TreeGrafter"/>
</dbReference>
<keyword evidence="3" id="KW-0804">Transcription</keyword>
<dbReference type="PANTHER" id="PTHR30136">
    <property type="entry name" value="HELIX-TURN-HELIX TRANSCRIPTIONAL REGULATOR, ICLR FAMILY"/>
    <property type="match status" value="1"/>
</dbReference>
<feature type="domain" description="IclR-ED" evidence="5">
    <location>
        <begin position="74"/>
        <end position="250"/>
    </location>
</feature>
<name>A0A5J6N9J5_9PROT</name>
<accession>A0A5J6N9J5</accession>
<dbReference type="InterPro" id="IPR036390">
    <property type="entry name" value="WH_DNA-bd_sf"/>
</dbReference>
<dbReference type="Gene3D" id="3.30.450.40">
    <property type="match status" value="1"/>
</dbReference>
<dbReference type="GO" id="GO:0003677">
    <property type="term" value="F:DNA binding"/>
    <property type="evidence" value="ECO:0007669"/>
    <property type="project" value="UniProtKB-KW"/>
</dbReference>
<evidence type="ECO:0000259" key="5">
    <source>
        <dbReference type="PROSITE" id="PS51078"/>
    </source>
</evidence>
<protein>
    <submittedName>
        <fullName evidence="6">IclR family transcriptional regulator</fullName>
    </submittedName>
</protein>